<reference evidence="5 6" key="1">
    <citation type="journal article" date="2018" name="Mol. Biol. Evol.">
        <title>Analysis of the draft genome of the red seaweed Gracilariopsis chorda provides insights into genome size evolution in Rhodophyta.</title>
        <authorList>
            <person name="Lee J."/>
            <person name="Yang E.C."/>
            <person name="Graf L."/>
            <person name="Yang J.H."/>
            <person name="Qiu H."/>
            <person name="Zel Zion U."/>
            <person name="Chan C.X."/>
            <person name="Stephens T.G."/>
            <person name="Weber A.P.M."/>
            <person name="Boo G.H."/>
            <person name="Boo S.M."/>
            <person name="Kim K.M."/>
            <person name="Shin Y."/>
            <person name="Jung M."/>
            <person name="Lee S.J."/>
            <person name="Yim H.S."/>
            <person name="Lee J.H."/>
            <person name="Bhattacharya D."/>
            <person name="Yoon H.S."/>
        </authorList>
    </citation>
    <scope>NUCLEOTIDE SEQUENCE [LARGE SCALE GENOMIC DNA]</scope>
    <source>
        <strain evidence="5 6">SKKU-2015</strain>
        <tissue evidence="5">Whole body</tissue>
    </source>
</reference>
<gene>
    <name evidence="5" type="ORF">BWQ96_00933</name>
</gene>
<proteinExistence type="predicted"/>
<dbReference type="STRING" id="448386.A0A2V3J4Q1"/>
<evidence type="ECO:0000256" key="2">
    <source>
        <dbReference type="ARBA" id="ARBA00022737"/>
    </source>
</evidence>
<dbReference type="SMART" id="SM00320">
    <property type="entry name" value="WD40"/>
    <property type="match status" value="6"/>
</dbReference>
<protein>
    <submittedName>
        <fullName evidence="5">WD repeat-containing protein 26</fullName>
    </submittedName>
</protein>
<keyword evidence="2" id="KW-0677">Repeat</keyword>
<comment type="caution">
    <text evidence="5">The sequence shown here is derived from an EMBL/GenBank/DDBJ whole genome shotgun (WGS) entry which is preliminary data.</text>
</comment>
<evidence type="ECO:0000313" key="5">
    <source>
        <dbReference type="EMBL" id="PXF49359.1"/>
    </source>
</evidence>
<dbReference type="PROSITE" id="PS50897">
    <property type="entry name" value="CTLH"/>
    <property type="match status" value="1"/>
</dbReference>
<dbReference type="PROSITE" id="PS50294">
    <property type="entry name" value="WD_REPEATS_REGION"/>
    <property type="match status" value="4"/>
</dbReference>
<dbReference type="PROSITE" id="PS50082">
    <property type="entry name" value="WD_REPEATS_2"/>
    <property type="match status" value="4"/>
</dbReference>
<evidence type="ECO:0000313" key="6">
    <source>
        <dbReference type="Proteomes" id="UP000247409"/>
    </source>
</evidence>
<feature type="repeat" description="WD" evidence="3">
    <location>
        <begin position="516"/>
        <end position="556"/>
    </location>
</feature>
<evidence type="ECO:0000259" key="4">
    <source>
        <dbReference type="PROSITE" id="PS50897"/>
    </source>
</evidence>
<dbReference type="EMBL" id="NBIV01000006">
    <property type="protein sequence ID" value="PXF49359.1"/>
    <property type="molecule type" value="Genomic_DNA"/>
</dbReference>
<feature type="repeat" description="WD" evidence="3">
    <location>
        <begin position="246"/>
        <end position="277"/>
    </location>
</feature>
<organism evidence="5 6">
    <name type="scientific">Gracilariopsis chorda</name>
    <dbReference type="NCBI Taxonomy" id="448386"/>
    <lineage>
        <taxon>Eukaryota</taxon>
        <taxon>Rhodophyta</taxon>
        <taxon>Florideophyceae</taxon>
        <taxon>Rhodymeniophycidae</taxon>
        <taxon>Gracilariales</taxon>
        <taxon>Gracilariaceae</taxon>
        <taxon>Gracilariopsis</taxon>
    </lineage>
</organism>
<keyword evidence="6" id="KW-1185">Reference proteome</keyword>
<dbReference type="OrthoDB" id="972532at2759"/>
<dbReference type="InterPro" id="IPR015943">
    <property type="entry name" value="WD40/YVTN_repeat-like_dom_sf"/>
</dbReference>
<dbReference type="Pfam" id="PF23627">
    <property type="entry name" value="LisH_WDR26"/>
    <property type="match status" value="1"/>
</dbReference>
<feature type="repeat" description="WD" evidence="3">
    <location>
        <begin position="339"/>
        <end position="380"/>
    </location>
</feature>
<dbReference type="Proteomes" id="UP000247409">
    <property type="component" value="Unassembled WGS sequence"/>
</dbReference>
<evidence type="ECO:0000256" key="3">
    <source>
        <dbReference type="PROSITE-ProRule" id="PRU00221"/>
    </source>
</evidence>
<dbReference type="SMART" id="SM00668">
    <property type="entry name" value="CTLH"/>
    <property type="match status" value="1"/>
</dbReference>
<name>A0A2V3J4Q1_9FLOR</name>
<dbReference type="InterPro" id="IPR006595">
    <property type="entry name" value="CTLH_C"/>
</dbReference>
<dbReference type="InterPro" id="IPR006594">
    <property type="entry name" value="LisH"/>
</dbReference>
<dbReference type="InterPro" id="IPR001680">
    <property type="entry name" value="WD40_rpt"/>
</dbReference>
<dbReference type="PANTHER" id="PTHR22838">
    <property type="entry name" value="WD REPEAT PROTEIN 26-RELATED"/>
    <property type="match status" value="1"/>
</dbReference>
<dbReference type="AlphaFoldDB" id="A0A2V3J4Q1"/>
<keyword evidence="1 3" id="KW-0853">WD repeat</keyword>
<dbReference type="PROSITE" id="PS50896">
    <property type="entry name" value="LISH"/>
    <property type="match status" value="1"/>
</dbReference>
<dbReference type="SUPFAM" id="SSF50978">
    <property type="entry name" value="WD40 repeat-like"/>
    <property type="match status" value="1"/>
</dbReference>
<dbReference type="InterPro" id="IPR036322">
    <property type="entry name" value="WD40_repeat_dom_sf"/>
</dbReference>
<dbReference type="InterPro" id="IPR054080">
    <property type="entry name" value="TPR1-like_2nd"/>
</dbReference>
<dbReference type="Pfam" id="PF00400">
    <property type="entry name" value="WD40"/>
    <property type="match status" value="5"/>
</dbReference>
<dbReference type="CDD" id="cd00200">
    <property type="entry name" value="WD40"/>
    <property type="match status" value="1"/>
</dbReference>
<evidence type="ECO:0000256" key="1">
    <source>
        <dbReference type="ARBA" id="ARBA00022574"/>
    </source>
</evidence>
<accession>A0A2V3J4Q1</accession>
<feature type="repeat" description="WD" evidence="3">
    <location>
        <begin position="297"/>
        <end position="338"/>
    </location>
</feature>
<dbReference type="InterPro" id="IPR051350">
    <property type="entry name" value="WD_repeat-ST_regulator"/>
</dbReference>
<dbReference type="Gene3D" id="2.130.10.10">
    <property type="entry name" value="YVTN repeat-like/Quinoprotein amine dehydrogenase"/>
    <property type="match status" value="1"/>
</dbReference>
<sequence length="556" mass="62308">MNGANVSGNGVHPELDHLIPDSISSDAIMESNFTERGLDRHELVRIIVQAADSLGYHSSARALEREAGVEAMSQQMRTLRDCVLMGKWDQLEQVLDSVTVFKSEDDARAARFVLYEQKFLELLEAGHTADALKCLRNDLSRLSPDPKLLHKLPLLCMCTTADEVRERAEWPGAGAESRTAVLEKLQRYIPASDLLQENRLENLLCQAIEQQKRDTMFPYTRQNRVSLLEDMVHCEDRVPRKILHRLEGHTDEVWFVQFSHKGEYLASSSKDAVVIVWRSQALLKGECGSANTILHKLRGHSQMVCFLSWSPDDEFLLSTGDDKTVRLWSMKSGNCCRVFEKHTGPITACAWMPDGKTFFSGAHDQKLFEWNATTGETVASYDVPDRVNDLAVSTNGNLLLAACSDNSILVFSTTTKQRLSLMTEAHSITSLFLSADNQSLLANINSYEDPEDDEPEIHIWNVSKQRIVQKLKGFKQTRFVIRACFGGHSQMLVLCGSEDDLVYIWERRSGNLIAKLKGHTGTVNTIACNESNQNLFASGSDDKTVIIWGPADGSKE</sequence>
<dbReference type="Pfam" id="PF21889">
    <property type="entry name" value="TPR1-like_2nd"/>
    <property type="match status" value="1"/>
</dbReference>
<feature type="domain" description="CTLH" evidence="4">
    <location>
        <begin position="72"/>
        <end position="130"/>
    </location>
</feature>
<dbReference type="PANTHER" id="PTHR22838:SF0">
    <property type="entry name" value="WD REPEAT-CONTAINING PROTEIN 26"/>
    <property type="match status" value="1"/>
</dbReference>